<dbReference type="EMBL" id="HBIE01026085">
    <property type="protein sequence ID" value="CAE0313036.1"/>
    <property type="molecule type" value="Transcribed_RNA"/>
</dbReference>
<evidence type="ECO:0000256" key="1">
    <source>
        <dbReference type="SAM" id="Phobius"/>
    </source>
</evidence>
<sequence length="128" mass="14655">MQILLACESVRVLCSIDELTLHYTTLFSQVFLFISLVHFLDFFGCARQSLRRVVNRLQVGVGGRIGRIHVDRAWPKHVIDLAPFFDYLKHLLLFLMQSRVFIELLLVLVLRSSCRIITIPGVSPSGRS</sequence>
<name>A0A7S3I4V2_9SPIT</name>
<organism evidence="2">
    <name type="scientific">Favella ehrenbergii</name>
    <dbReference type="NCBI Taxonomy" id="182087"/>
    <lineage>
        <taxon>Eukaryota</taxon>
        <taxon>Sar</taxon>
        <taxon>Alveolata</taxon>
        <taxon>Ciliophora</taxon>
        <taxon>Intramacronucleata</taxon>
        <taxon>Spirotrichea</taxon>
        <taxon>Choreotrichia</taxon>
        <taxon>Tintinnida</taxon>
        <taxon>Xystonellidae</taxon>
        <taxon>Favella</taxon>
    </lineage>
</organism>
<proteinExistence type="predicted"/>
<keyword evidence="1" id="KW-1133">Transmembrane helix</keyword>
<reference evidence="2" key="1">
    <citation type="submission" date="2021-01" db="EMBL/GenBank/DDBJ databases">
        <authorList>
            <person name="Corre E."/>
            <person name="Pelletier E."/>
            <person name="Niang G."/>
            <person name="Scheremetjew M."/>
            <person name="Finn R."/>
            <person name="Kale V."/>
            <person name="Holt S."/>
            <person name="Cochrane G."/>
            <person name="Meng A."/>
            <person name="Brown T."/>
            <person name="Cohen L."/>
        </authorList>
    </citation>
    <scope>NUCLEOTIDE SEQUENCE</scope>
    <source>
        <strain evidence="2">Fehren 1</strain>
    </source>
</reference>
<protein>
    <submittedName>
        <fullName evidence="2">Uncharacterized protein</fullName>
    </submittedName>
</protein>
<keyword evidence="1" id="KW-0472">Membrane</keyword>
<gene>
    <name evidence="2" type="ORF">FEHR0123_LOCUS7960</name>
</gene>
<dbReference type="AlphaFoldDB" id="A0A7S3I4V2"/>
<feature type="transmembrane region" description="Helical" evidence="1">
    <location>
        <begin position="26"/>
        <end position="46"/>
    </location>
</feature>
<keyword evidence="1" id="KW-0812">Transmembrane</keyword>
<accession>A0A7S3I4V2</accession>
<evidence type="ECO:0000313" key="2">
    <source>
        <dbReference type="EMBL" id="CAE0313036.1"/>
    </source>
</evidence>